<dbReference type="PANTHER" id="PTHR10015">
    <property type="entry name" value="HEAT SHOCK TRANSCRIPTION FACTOR"/>
    <property type="match status" value="1"/>
</dbReference>
<dbReference type="SMART" id="SM00415">
    <property type="entry name" value="HSF"/>
    <property type="match status" value="1"/>
</dbReference>
<protein>
    <recommendedName>
        <fullName evidence="8">HSF-type DNA-binding domain-containing protein</fullName>
    </recommendedName>
</protein>
<dbReference type="Pfam" id="PF00447">
    <property type="entry name" value="HSF_DNA-bind"/>
    <property type="match status" value="1"/>
</dbReference>
<evidence type="ECO:0000256" key="2">
    <source>
        <dbReference type="ARBA" id="ARBA00023016"/>
    </source>
</evidence>
<dbReference type="Gene3D" id="1.10.10.10">
    <property type="entry name" value="Winged helix-like DNA-binding domain superfamily/Winged helix DNA-binding domain"/>
    <property type="match status" value="1"/>
</dbReference>
<dbReference type="InterPro" id="IPR036388">
    <property type="entry name" value="WH-like_DNA-bd_sf"/>
</dbReference>
<dbReference type="PROSITE" id="PS00434">
    <property type="entry name" value="HSF_DOMAIN"/>
    <property type="match status" value="1"/>
</dbReference>
<dbReference type="InterPro" id="IPR000232">
    <property type="entry name" value="HSF_DNA-bd"/>
</dbReference>
<feature type="compositionally biased region" description="Basic and acidic residues" evidence="7">
    <location>
        <begin position="221"/>
        <end position="231"/>
    </location>
</feature>
<evidence type="ECO:0000256" key="7">
    <source>
        <dbReference type="SAM" id="MobiDB-lite"/>
    </source>
</evidence>
<sequence length="296" mass="33326">MAHRSLPAPFLTKTYQLVDDPSTDDVVSWNQSGSTFIVWKTADFARDLLPNYFKHNNFSSFVRQLNTYGFRKIVPDKWEFANDNFQRGHKELLSKIRRRKAVVISQPLRTVHPAKSAGGGNFSPANSGEDIGSTSTSSPDSKNPGSVEMGTVAQFADLTEENEKLKKDNEMLNSELVQTKKQCDELVAFLTDYVKVAPDQISRIMRQEGNNRDSSQCNDGADLKSEGKVNEKEEEEEEEEDGETLKLFGVWLKGKKEKKMRRGRDEKTGCSKAPHAKAMKSVEMHAPLMRSSNLCN</sequence>
<dbReference type="Gene3D" id="6.10.250.2730">
    <property type="match status" value="1"/>
</dbReference>
<dbReference type="Proteomes" id="UP001642487">
    <property type="component" value="Chromosome 4"/>
</dbReference>
<dbReference type="InterPro" id="IPR036390">
    <property type="entry name" value="WH_DNA-bd_sf"/>
</dbReference>
<dbReference type="SUPFAM" id="SSF46785">
    <property type="entry name" value="Winged helix' DNA-binding domain"/>
    <property type="match status" value="1"/>
</dbReference>
<comment type="similarity">
    <text evidence="5">Belongs to the HSF family.</text>
</comment>
<evidence type="ECO:0000313" key="9">
    <source>
        <dbReference type="EMBL" id="CAK9320386.1"/>
    </source>
</evidence>
<organism evidence="9 10">
    <name type="scientific">Citrullus colocynthis</name>
    <name type="common">colocynth</name>
    <dbReference type="NCBI Taxonomy" id="252529"/>
    <lineage>
        <taxon>Eukaryota</taxon>
        <taxon>Viridiplantae</taxon>
        <taxon>Streptophyta</taxon>
        <taxon>Embryophyta</taxon>
        <taxon>Tracheophyta</taxon>
        <taxon>Spermatophyta</taxon>
        <taxon>Magnoliopsida</taxon>
        <taxon>eudicotyledons</taxon>
        <taxon>Gunneridae</taxon>
        <taxon>Pentapetalae</taxon>
        <taxon>rosids</taxon>
        <taxon>fabids</taxon>
        <taxon>Cucurbitales</taxon>
        <taxon>Cucurbitaceae</taxon>
        <taxon>Benincaseae</taxon>
        <taxon>Citrullus</taxon>
    </lineage>
</organism>
<evidence type="ECO:0000313" key="10">
    <source>
        <dbReference type="Proteomes" id="UP001642487"/>
    </source>
</evidence>
<gene>
    <name evidence="9" type="ORF">CITCOLO1_LOCUS12434</name>
</gene>
<keyword evidence="6" id="KW-0175">Coiled coil</keyword>
<keyword evidence="10" id="KW-1185">Reference proteome</keyword>
<dbReference type="PANTHER" id="PTHR10015:SF329">
    <property type="entry name" value="HEAT STRESS TRANSCRIPTION FACTOR B-1"/>
    <property type="match status" value="1"/>
</dbReference>
<dbReference type="PRINTS" id="PR00056">
    <property type="entry name" value="HSFDOMAIN"/>
</dbReference>
<accession>A0ABP0YJ05</accession>
<dbReference type="EMBL" id="OZ021738">
    <property type="protein sequence ID" value="CAK9320386.1"/>
    <property type="molecule type" value="Genomic_DNA"/>
</dbReference>
<feature type="coiled-coil region" evidence="6">
    <location>
        <begin position="155"/>
        <end position="182"/>
    </location>
</feature>
<evidence type="ECO:0000256" key="4">
    <source>
        <dbReference type="ARBA" id="ARBA00023242"/>
    </source>
</evidence>
<feature type="compositionally biased region" description="Acidic residues" evidence="7">
    <location>
        <begin position="232"/>
        <end position="242"/>
    </location>
</feature>
<comment type="subcellular location">
    <subcellularLocation>
        <location evidence="1">Nucleus</location>
    </subcellularLocation>
</comment>
<proteinExistence type="inferred from homology"/>
<keyword evidence="4" id="KW-0539">Nucleus</keyword>
<feature type="region of interest" description="Disordered" evidence="7">
    <location>
        <begin position="258"/>
        <end position="296"/>
    </location>
</feature>
<keyword evidence="2" id="KW-0346">Stress response</keyword>
<feature type="compositionally biased region" description="Polar residues" evidence="7">
    <location>
        <begin position="132"/>
        <end position="144"/>
    </location>
</feature>
<evidence type="ECO:0000259" key="8">
    <source>
        <dbReference type="PROSITE" id="PS00434"/>
    </source>
</evidence>
<evidence type="ECO:0000256" key="1">
    <source>
        <dbReference type="ARBA" id="ARBA00004123"/>
    </source>
</evidence>
<feature type="region of interest" description="Disordered" evidence="7">
    <location>
        <begin position="205"/>
        <end position="243"/>
    </location>
</feature>
<feature type="region of interest" description="Disordered" evidence="7">
    <location>
        <begin position="112"/>
        <end position="148"/>
    </location>
</feature>
<keyword evidence="3" id="KW-0238">DNA-binding</keyword>
<feature type="domain" description="HSF-type DNA-binding" evidence="8">
    <location>
        <begin position="49"/>
        <end position="73"/>
    </location>
</feature>
<evidence type="ECO:0000256" key="3">
    <source>
        <dbReference type="ARBA" id="ARBA00023125"/>
    </source>
</evidence>
<evidence type="ECO:0000256" key="5">
    <source>
        <dbReference type="RuleBase" id="RU004020"/>
    </source>
</evidence>
<reference evidence="9 10" key="1">
    <citation type="submission" date="2024-03" db="EMBL/GenBank/DDBJ databases">
        <authorList>
            <person name="Gkanogiannis A."/>
            <person name="Becerra Lopez-Lavalle L."/>
        </authorList>
    </citation>
    <scope>NUCLEOTIDE SEQUENCE [LARGE SCALE GENOMIC DNA]</scope>
</reference>
<evidence type="ECO:0000256" key="6">
    <source>
        <dbReference type="SAM" id="Coils"/>
    </source>
</evidence>
<name>A0ABP0YJ05_9ROSI</name>